<feature type="region of interest" description="Disordered" evidence="1">
    <location>
        <begin position="45"/>
        <end position="74"/>
    </location>
</feature>
<evidence type="ECO:0000256" key="1">
    <source>
        <dbReference type="SAM" id="MobiDB-lite"/>
    </source>
</evidence>
<dbReference type="PANTHER" id="PTHR46407:SF3">
    <property type="entry name" value="OS02G0208700 PROTEIN"/>
    <property type="match status" value="1"/>
</dbReference>
<organism evidence="2 3">
    <name type="scientific">Ilex paraguariensis</name>
    <name type="common">yerba mate</name>
    <dbReference type="NCBI Taxonomy" id="185542"/>
    <lineage>
        <taxon>Eukaryota</taxon>
        <taxon>Viridiplantae</taxon>
        <taxon>Streptophyta</taxon>
        <taxon>Embryophyta</taxon>
        <taxon>Tracheophyta</taxon>
        <taxon>Spermatophyta</taxon>
        <taxon>Magnoliopsida</taxon>
        <taxon>eudicotyledons</taxon>
        <taxon>Gunneridae</taxon>
        <taxon>Pentapetalae</taxon>
        <taxon>asterids</taxon>
        <taxon>campanulids</taxon>
        <taxon>Aquifoliales</taxon>
        <taxon>Aquifoliaceae</taxon>
        <taxon>Ilex</taxon>
    </lineage>
</organism>
<gene>
    <name evidence="2" type="ORF">ILEXP_LOCUS8625</name>
</gene>
<reference evidence="2 3" key="1">
    <citation type="submission" date="2024-02" db="EMBL/GenBank/DDBJ databases">
        <authorList>
            <person name="Vignale AGUSTIN F."/>
            <person name="Sosa J E."/>
            <person name="Modenutti C."/>
        </authorList>
    </citation>
    <scope>NUCLEOTIDE SEQUENCE [LARGE SCALE GENOMIC DNA]</scope>
</reference>
<dbReference type="EMBL" id="CAUOFW020001097">
    <property type="protein sequence ID" value="CAK9141105.1"/>
    <property type="molecule type" value="Genomic_DNA"/>
</dbReference>
<sequence length="279" mass="30839">MSGIVDAESLAVEGALDESSLVDVSFKSDDQVSLELGLCQAIEVGSPKRNKAKPSQPKKPFSKGSAQGNPDPVSDLGISLDNAWIVSSVDLQINKPQKLSKQENGKWKRTSPVPIREENWDILEITVGENRKELASDDSNPGKKVPVSKKISSQHVYEEQTGGWSELPPLAGFSDRLPMFCHRAALGLNLVVIGGWNPVTWEVSNAVFIYNFLSAKWHRGTDMPGGQRSFYACASNSDRTVFIAGGHDYNKNALRFVMMYDVTIDEWVQLPDMARERDE</sequence>
<proteinExistence type="predicted"/>
<feature type="region of interest" description="Disordered" evidence="1">
    <location>
        <begin position="132"/>
        <end position="152"/>
    </location>
</feature>
<dbReference type="Proteomes" id="UP001642360">
    <property type="component" value="Unassembled WGS sequence"/>
</dbReference>
<dbReference type="InterPro" id="IPR044595">
    <property type="entry name" value="KMD1-4"/>
</dbReference>
<keyword evidence="3" id="KW-1185">Reference proteome</keyword>
<protein>
    <submittedName>
        <fullName evidence="2">Uncharacterized protein</fullName>
    </submittedName>
</protein>
<dbReference type="SUPFAM" id="SSF117281">
    <property type="entry name" value="Kelch motif"/>
    <property type="match status" value="1"/>
</dbReference>
<dbReference type="AlphaFoldDB" id="A0ABC8RC25"/>
<dbReference type="Gene3D" id="2.120.10.80">
    <property type="entry name" value="Kelch-type beta propeller"/>
    <property type="match status" value="1"/>
</dbReference>
<evidence type="ECO:0000313" key="2">
    <source>
        <dbReference type="EMBL" id="CAK9141105.1"/>
    </source>
</evidence>
<evidence type="ECO:0000313" key="3">
    <source>
        <dbReference type="Proteomes" id="UP001642360"/>
    </source>
</evidence>
<dbReference type="InterPro" id="IPR015915">
    <property type="entry name" value="Kelch-typ_b-propeller"/>
</dbReference>
<dbReference type="SMART" id="SM00612">
    <property type="entry name" value="Kelch"/>
    <property type="match status" value="2"/>
</dbReference>
<comment type="caution">
    <text evidence="2">The sequence shown here is derived from an EMBL/GenBank/DDBJ whole genome shotgun (WGS) entry which is preliminary data.</text>
</comment>
<accession>A0ABC8RC25</accession>
<dbReference type="InterPro" id="IPR006652">
    <property type="entry name" value="Kelch_1"/>
</dbReference>
<dbReference type="PANTHER" id="PTHR46407">
    <property type="entry name" value="OS02G0208700 PROTEIN"/>
    <property type="match status" value="1"/>
</dbReference>
<dbReference type="Pfam" id="PF01344">
    <property type="entry name" value="Kelch_1"/>
    <property type="match status" value="2"/>
</dbReference>
<name>A0ABC8RC25_9AQUA</name>